<dbReference type="Pfam" id="PF00498">
    <property type="entry name" value="FHA"/>
    <property type="match status" value="1"/>
</dbReference>
<dbReference type="PANTHER" id="PTHR44757">
    <property type="entry name" value="DIGUANYLATE CYCLASE DGCP"/>
    <property type="match status" value="1"/>
</dbReference>
<organism evidence="6 7">
    <name type="scientific">Acaryochloris thomasi RCC1774</name>
    <dbReference type="NCBI Taxonomy" id="1764569"/>
    <lineage>
        <taxon>Bacteria</taxon>
        <taxon>Bacillati</taxon>
        <taxon>Cyanobacteriota</taxon>
        <taxon>Cyanophyceae</taxon>
        <taxon>Acaryochloridales</taxon>
        <taxon>Acaryochloridaceae</taxon>
        <taxon>Acaryochloris</taxon>
        <taxon>Acaryochloris thomasi</taxon>
    </lineage>
</organism>
<dbReference type="InterPro" id="IPR035919">
    <property type="entry name" value="EAL_sf"/>
</dbReference>
<dbReference type="Gene3D" id="3.30.70.270">
    <property type="match status" value="1"/>
</dbReference>
<dbReference type="FunFam" id="3.20.20.450:FF:000001">
    <property type="entry name" value="Cyclic di-GMP phosphodiesterase yahA"/>
    <property type="match status" value="1"/>
</dbReference>
<dbReference type="CDD" id="cd01949">
    <property type="entry name" value="GGDEF"/>
    <property type="match status" value="1"/>
</dbReference>
<feature type="domain" description="PAC" evidence="3">
    <location>
        <begin position="368"/>
        <end position="420"/>
    </location>
</feature>
<dbReference type="Pfam" id="PF08447">
    <property type="entry name" value="PAS_3"/>
    <property type="match status" value="1"/>
</dbReference>
<evidence type="ECO:0000259" key="5">
    <source>
        <dbReference type="PROSITE" id="PS50887"/>
    </source>
</evidence>
<dbReference type="InterPro" id="IPR000253">
    <property type="entry name" value="FHA_dom"/>
</dbReference>
<name>A0A2W1K1Z3_9CYAN</name>
<dbReference type="Gene3D" id="3.30.450.20">
    <property type="entry name" value="PAS domain"/>
    <property type="match status" value="1"/>
</dbReference>
<dbReference type="SUPFAM" id="SSF55785">
    <property type="entry name" value="PYP-like sensor domain (PAS domain)"/>
    <property type="match status" value="1"/>
</dbReference>
<dbReference type="Pfam" id="PF00990">
    <property type="entry name" value="GGDEF"/>
    <property type="match status" value="1"/>
</dbReference>
<dbReference type="InterPro" id="IPR001633">
    <property type="entry name" value="EAL_dom"/>
</dbReference>
<dbReference type="EC" id="3.1.4.52" evidence="6"/>
<dbReference type="CDD" id="cd01948">
    <property type="entry name" value="EAL"/>
    <property type="match status" value="1"/>
</dbReference>
<dbReference type="Proteomes" id="UP000248857">
    <property type="component" value="Unassembled WGS sequence"/>
</dbReference>
<dbReference type="SUPFAM" id="SSF49879">
    <property type="entry name" value="SMAD/FHA domain"/>
    <property type="match status" value="1"/>
</dbReference>
<dbReference type="InterPro" id="IPR001610">
    <property type="entry name" value="PAC"/>
</dbReference>
<evidence type="ECO:0000259" key="1">
    <source>
        <dbReference type="PROSITE" id="PS50006"/>
    </source>
</evidence>
<dbReference type="SMART" id="SM00086">
    <property type="entry name" value="PAC"/>
    <property type="match status" value="1"/>
</dbReference>
<dbReference type="PROSITE" id="PS50883">
    <property type="entry name" value="EAL"/>
    <property type="match status" value="1"/>
</dbReference>
<dbReference type="InterPro" id="IPR035965">
    <property type="entry name" value="PAS-like_dom_sf"/>
</dbReference>
<dbReference type="SUPFAM" id="SSF141868">
    <property type="entry name" value="EAL domain-like"/>
    <property type="match status" value="1"/>
</dbReference>
<dbReference type="InterPro" id="IPR052155">
    <property type="entry name" value="Biofilm_reg_signaling"/>
</dbReference>
<gene>
    <name evidence="6" type="primary">gmr_2</name>
    <name evidence="6" type="ORF">C1752_00733</name>
</gene>
<dbReference type="SMART" id="SM00240">
    <property type="entry name" value="FHA"/>
    <property type="match status" value="1"/>
</dbReference>
<dbReference type="SMART" id="SM00091">
    <property type="entry name" value="PAS"/>
    <property type="match status" value="1"/>
</dbReference>
<evidence type="ECO:0000259" key="2">
    <source>
        <dbReference type="PROSITE" id="PS50112"/>
    </source>
</evidence>
<dbReference type="CDD" id="cd00130">
    <property type="entry name" value="PAS"/>
    <property type="match status" value="1"/>
</dbReference>
<feature type="domain" description="EAL" evidence="4">
    <location>
        <begin position="595"/>
        <end position="850"/>
    </location>
</feature>
<dbReference type="PROSITE" id="PS50006">
    <property type="entry name" value="FHA_DOMAIN"/>
    <property type="match status" value="1"/>
</dbReference>
<comment type="caution">
    <text evidence="6">The sequence shown here is derived from an EMBL/GenBank/DDBJ whole genome shotgun (WGS) entry which is preliminary data.</text>
</comment>
<dbReference type="Gene3D" id="2.60.200.20">
    <property type="match status" value="1"/>
</dbReference>
<dbReference type="SUPFAM" id="SSF55073">
    <property type="entry name" value="Nucleotide cyclase"/>
    <property type="match status" value="1"/>
</dbReference>
<dbReference type="Pfam" id="PF00563">
    <property type="entry name" value="EAL"/>
    <property type="match status" value="1"/>
</dbReference>
<dbReference type="InterPro" id="IPR008984">
    <property type="entry name" value="SMAD_FHA_dom_sf"/>
</dbReference>
<dbReference type="InterPro" id="IPR043128">
    <property type="entry name" value="Rev_trsase/Diguanyl_cyclase"/>
</dbReference>
<keyword evidence="6" id="KW-0378">Hydrolase</keyword>
<dbReference type="OrthoDB" id="442691at2"/>
<evidence type="ECO:0000313" key="6">
    <source>
        <dbReference type="EMBL" id="PZD74461.1"/>
    </source>
</evidence>
<dbReference type="SMART" id="SM00052">
    <property type="entry name" value="EAL"/>
    <property type="match status" value="1"/>
</dbReference>
<dbReference type="PANTHER" id="PTHR44757:SF2">
    <property type="entry name" value="BIOFILM ARCHITECTURE MAINTENANCE PROTEIN MBAA"/>
    <property type="match status" value="1"/>
</dbReference>
<proteinExistence type="predicted"/>
<dbReference type="PROSITE" id="PS50887">
    <property type="entry name" value="GGDEF"/>
    <property type="match status" value="1"/>
</dbReference>
<dbReference type="GO" id="GO:0071111">
    <property type="term" value="F:cyclic-guanylate-specific phosphodiesterase activity"/>
    <property type="evidence" value="ECO:0007669"/>
    <property type="project" value="UniProtKB-EC"/>
</dbReference>
<dbReference type="AlphaFoldDB" id="A0A2W1K1Z3"/>
<evidence type="ECO:0000259" key="3">
    <source>
        <dbReference type="PROSITE" id="PS50113"/>
    </source>
</evidence>
<reference evidence="6 7" key="1">
    <citation type="journal article" date="2018" name="Sci. Rep.">
        <title>A novel species of the marine cyanobacterium Acaryochloris with a unique pigment content and lifestyle.</title>
        <authorList>
            <person name="Partensky F."/>
            <person name="Six C."/>
            <person name="Ratin M."/>
            <person name="Garczarek L."/>
            <person name="Vaulot D."/>
            <person name="Probert I."/>
            <person name="Calteau A."/>
            <person name="Gourvil P."/>
            <person name="Marie D."/>
            <person name="Grebert T."/>
            <person name="Bouchier C."/>
            <person name="Le Panse S."/>
            <person name="Gachenot M."/>
            <person name="Rodriguez F."/>
            <person name="Garrido J.L."/>
        </authorList>
    </citation>
    <scope>NUCLEOTIDE SEQUENCE [LARGE SCALE GENOMIC DNA]</scope>
    <source>
        <strain evidence="6 7">RCC1774</strain>
    </source>
</reference>
<dbReference type="PROSITE" id="PS50112">
    <property type="entry name" value="PAS"/>
    <property type="match status" value="1"/>
</dbReference>
<dbReference type="InterPro" id="IPR029787">
    <property type="entry name" value="Nucleotide_cyclase"/>
</dbReference>
<evidence type="ECO:0000313" key="7">
    <source>
        <dbReference type="Proteomes" id="UP000248857"/>
    </source>
</evidence>
<protein>
    <submittedName>
        <fullName evidence="6">Cyclic di-GMP phosphodiesterase Gmr</fullName>
        <ecNumber evidence="6">3.1.4.52</ecNumber>
    </submittedName>
</protein>
<dbReference type="EMBL" id="PQWO01000002">
    <property type="protein sequence ID" value="PZD74461.1"/>
    <property type="molecule type" value="Genomic_DNA"/>
</dbReference>
<dbReference type="SMART" id="SM00267">
    <property type="entry name" value="GGDEF"/>
    <property type="match status" value="1"/>
</dbReference>
<dbReference type="InterPro" id="IPR000014">
    <property type="entry name" value="PAS"/>
</dbReference>
<accession>A0A2W1K1Z3</accession>
<dbReference type="NCBIfam" id="TIGR00229">
    <property type="entry name" value="sensory_box"/>
    <property type="match status" value="1"/>
</dbReference>
<feature type="domain" description="PAS" evidence="2">
    <location>
        <begin position="292"/>
        <end position="364"/>
    </location>
</feature>
<dbReference type="RefSeq" id="WP_110984713.1">
    <property type="nucleotide sequence ID" value="NZ_CAWNWM010000002.1"/>
</dbReference>
<sequence>MAYDPSQINDDDMPTTLSPQVSASHRCQTAATDSAPTSLQQVRHLLVLQDSNGERVVPLDASTYSIGRHQANSIVIQDKAVSRHHALLLRIPDPQSGNFFFRIVDGNLQGKRSHNGLWINGQRYYSQDLKDQDTIAFSAKIHATYHQVTDEEIDPRQTYSSALEPLKPCSPAAVSASERQQLNDAALVRLSSMPEMMPHPIIEMDMEGRVTYLNPKATAQFPNLRTDPQHPIKTGLTVGFLKNLNHYYVREIEIGNYFYEQSIHCIPQSQLIRSYLIDITQRKQVEQILRKSEERYAAAARGANDGLWDWDLKNNTIYFSPRWKAMIGYEDHEISDQIAEWFPRIHPEDRSRVKDEIEHHLSGRSPHFESEYRLKHKNGEYRWFRSRGLASLDEQQQPLRIAGSQTDITEYHLAREQLLHDAFYDSMTRLPNRVLLMDRISQAIKKCKRQQQEHCAVLFLDLDRFKVINDSLGHMLGDRLLIEVAQRLSSCLRQDDTVARLGGDEFVLLINSIPDIQAAISAVRRIQSSLKAGFNLGGQEIFTTASIGIALGHPHYESAEDLLRDADAAMYQAKQQGKDGYVVFKSAMHSQAVALLQLENDLRRALDRQEFRLHYQPIVQLQTQKIIGFEALTRWQHPERGLVPPSDFIPLAEDTGMIVPLGQWLLQEACSQMLHWQQQFPHETPLSICVNISSRQFAQNDFVADIRQTLTDFPIARSSLKLEITEGVIMEQEETVAEKLKQLKAMGVRLSIDDFGTGYSSLSYLQTFPVDTLKVDRSFVMKMGHPDSREIVKTIVMLAHNLKLDVVAEGIETQAQGKLLKEMNCEYGQGYYYSRPVEHHAATNLLAKSQSDIIEHQTQYTSKYRSIQLS</sequence>
<dbReference type="Gene3D" id="3.20.20.450">
    <property type="entry name" value="EAL domain"/>
    <property type="match status" value="1"/>
</dbReference>
<dbReference type="PROSITE" id="PS50113">
    <property type="entry name" value="PAC"/>
    <property type="match status" value="1"/>
</dbReference>
<keyword evidence="7" id="KW-1185">Reference proteome</keyword>
<dbReference type="FunFam" id="3.30.70.270:FF:000001">
    <property type="entry name" value="Diguanylate cyclase domain protein"/>
    <property type="match status" value="1"/>
</dbReference>
<dbReference type="NCBIfam" id="TIGR00254">
    <property type="entry name" value="GGDEF"/>
    <property type="match status" value="1"/>
</dbReference>
<feature type="domain" description="FHA" evidence="1">
    <location>
        <begin position="64"/>
        <end position="124"/>
    </location>
</feature>
<feature type="domain" description="GGDEF" evidence="5">
    <location>
        <begin position="453"/>
        <end position="586"/>
    </location>
</feature>
<evidence type="ECO:0000259" key="4">
    <source>
        <dbReference type="PROSITE" id="PS50883"/>
    </source>
</evidence>
<dbReference type="InterPro" id="IPR000160">
    <property type="entry name" value="GGDEF_dom"/>
</dbReference>
<dbReference type="InterPro" id="IPR000700">
    <property type="entry name" value="PAS-assoc_C"/>
</dbReference>
<dbReference type="InterPro" id="IPR013655">
    <property type="entry name" value="PAS_fold_3"/>
</dbReference>